<feature type="short sequence motif" description="HXTX 2" evidence="2">
    <location>
        <begin position="121"/>
        <end position="124"/>
    </location>
</feature>
<evidence type="ECO:0000256" key="1">
    <source>
        <dbReference type="ARBA" id="ARBA00022801"/>
    </source>
</evidence>
<dbReference type="InterPro" id="IPR004175">
    <property type="entry name" value="RNA_CPDase"/>
</dbReference>
<dbReference type="KEGG" id="adin:H7849_25275"/>
<dbReference type="NCBIfam" id="TIGR02258">
    <property type="entry name" value="2_5_ligase"/>
    <property type="match status" value="1"/>
</dbReference>
<dbReference type="AlphaFoldDB" id="A0A7G8BI87"/>
<name>A0A7G8BI87_9BACT</name>
<feature type="active site" description="Proton acceptor" evidence="2">
    <location>
        <position position="121"/>
    </location>
</feature>
<protein>
    <recommendedName>
        <fullName evidence="2">RNA 2',3'-cyclic phosphodiesterase</fullName>
        <shortName evidence="2">RNA 2',3'-CPDase</shortName>
        <ecNumber evidence="2">3.1.4.58</ecNumber>
    </recommendedName>
</protein>
<comment type="function">
    <text evidence="2">Hydrolyzes RNA 2',3'-cyclic phosphodiester to an RNA 2'-phosphomonoester.</text>
</comment>
<feature type="short sequence motif" description="HXTX 1" evidence="2">
    <location>
        <begin position="40"/>
        <end position="43"/>
    </location>
</feature>
<gene>
    <name evidence="3" type="primary">thpR</name>
    <name evidence="3" type="ORF">H7849_25275</name>
</gene>
<dbReference type="EC" id="3.1.4.58" evidence="2"/>
<dbReference type="InterPro" id="IPR009097">
    <property type="entry name" value="Cyclic_Pdiesterase"/>
</dbReference>
<evidence type="ECO:0000313" key="4">
    <source>
        <dbReference type="Proteomes" id="UP000515312"/>
    </source>
</evidence>
<dbReference type="PANTHER" id="PTHR35561:SF1">
    <property type="entry name" value="RNA 2',3'-CYCLIC PHOSPHODIESTERASE"/>
    <property type="match status" value="1"/>
</dbReference>
<dbReference type="GO" id="GO:0004113">
    <property type="term" value="F:2',3'-cyclic-nucleotide 3'-phosphodiesterase activity"/>
    <property type="evidence" value="ECO:0007669"/>
    <property type="project" value="InterPro"/>
</dbReference>
<keyword evidence="1 2" id="KW-0378">Hydrolase</keyword>
<dbReference type="PANTHER" id="PTHR35561">
    <property type="entry name" value="RNA 2',3'-CYCLIC PHOSPHODIESTERASE"/>
    <property type="match status" value="1"/>
</dbReference>
<dbReference type="GO" id="GO:0008664">
    <property type="term" value="F:RNA 2',3'-cyclic 3'-phosphodiesterase activity"/>
    <property type="evidence" value="ECO:0007669"/>
    <property type="project" value="UniProtKB-EC"/>
</dbReference>
<proteinExistence type="inferred from homology"/>
<feature type="active site" description="Proton donor" evidence="2">
    <location>
        <position position="40"/>
    </location>
</feature>
<keyword evidence="4" id="KW-1185">Reference proteome</keyword>
<sequence>MRLFVGIALTSEVQEGLESWLSALRNTFPKLRWSEPKQWHVTVQFLGQTEEARYACVVEQLRGLRAHPVSIQIDQPGFFERAGIFHVSVLTAASLIELHDQAEAALATCGFEPELRPYSPHITLARRKGRGFSHDFEQLKKSVQKLPPMRLPSIQAKEFLLYQSFTDPSGSRYEVRERFPLM</sequence>
<dbReference type="EMBL" id="CP060394">
    <property type="protein sequence ID" value="QNI32257.1"/>
    <property type="molecule type" value="Genomic_DNA"/>
</dbReference>
<comment type="similarity">
    <text evidence="2">Belongs to the 2H phosphoesterase superfamily. ThpR family.</text>
</comment>
<dbReference type="HAMAP" id="MF_01940">
    <property type="entry name" value="RNA_CPDase"/>
    <property type="match status" value="1"/>
</dbReference>
<dbReference type="Proteomes" id="UP000515312">
    <property type="component" value="Chromosome"/>
</dbReference>
<dbReference type="Gene3D" id="3.90.1140.10">
    <property type="entry name" value="Cyclic phosphodiesterase"/>
    <property type="match status" value="1"/>
</dbReference>
<reference evidence="3 4" key="1">
    <citation type="submission" date="2020-08" db="EMBL/GenBank/DDBJ databases">
        <title>Edaphobacter telluris sp. nov. and Acidobacterium dinghuensis sp. nov., two acidobacteria isolated from forest soil.</title>
        <authorList>
            <person name="Fu J."/>
            <person name="Qiu L."/>
        </authorList>
    </citation>
    <scope>NUCLEOTIDE SEQUENCE [LARGE SCALE GENOMIC DNA]</scope>
    <source>
        <strain evidence="3">4Y35</strain>
    </source>
</reference>
<accession>A0A7G8BI87</accession>
<dbReference type="Pfam" id="PF13563">
    <property type="entry name" value="2_5_RNA_ligase2"/>
    <property type="match status" value="1"/>
</dbReference>
<dbReference type="SUPFAM" id="SSF55144">
    <property type="entry name" value="LigT-like"/>
    <property type="match status" value="1"/>
</dbReference>
<evidence type="ECO:0000313" key="3">
    <source>
        <dbReference type="EMBL" id="QNI32257.1"/>
    </source>
</evidence>
<evidence type="ECO:0000256" key="2">
    <source>
        <dbReference type="HAMAP-Rule" id="MF_01940"/>
    </source>
</evidence>
<dbReference type="RefSeq" id="WP_186743212.1">
    <property type="nucleotide sequence ID" value="NZ_CP060394.1"/>
</dbReference>
<comment type="catalytic activity">
    <reaction evidence="2">
        <text>a 3'-end 2',3'-cyclophospho-ribonucleotide-RNA + H2O = a 3'-end 2'-phospho-ribonucleotide-RNA + H(+)</text>
        <dbReference type="Rhea" id="RHEA:11828"/>
        <dbReference type="Rhea" id="RHEA-COMP:10464"/>
        <dbReference type="Rhea" id="RHEA-COMP:17353"/>
        <dbReference type="ChEBI" id="CHEBI:15377"/>
        <dbReference type="ChEBI" id="CHEBI:15378"/>
        <dbReference type="ChEBI" id="CHEBI:83064"/>
        <dbReference type="ChEBI" id="CHEBI:173113"/>
        <dbReference type="EC" id="3.1.4.58"/>
    </reaction>
</comment>
<organism evidence="3 4">
    <name type="scientific">Alloacidobacterium dinghuense</name>
    <dbReference type="NCBI Taxonomy" id="2763107"/>
    <lineage>
        <taxon>Bacteria</taxon>
        <taxon>Pseudomonadati</taxon>
        <taxon>Acidobacteriota</taxon>
        <taxon>Terriglobia</taxon>
        <taxon>Terriglobales</taxon>
        <taxon>Acidobacteriaceae</taxon>
        <taxon>Alloacidobacterium</taxon>
    </lineage>
</organism>